<name>A0A6M5YF94_9BACT</name>
<gene>
    <name evidence="5" type="ORF">FTUN_0174</name>
</gene>
<dbReference type="RefSeq" id="WP_171469033.1">
    <property type="nucleotide sequence ID" value="NZ_CP053452.2"/>
</dbReference>
<dbReference type="EMBL" id="CP053452">
    <property type="protein sequence ID" value="QJW92677.1"/>
    <property type="molecule type" value="Genomic_DNA"/>
</dbReference>
<dbReference type="InterPro" id="IPR008146">
    <property type="entry name" value="Gln_synth_cat_dom"/>
</dbReference>
<accession>A0A6M5YF94</accession>
<dbReference type="Pfam" id="PF12437">
    <property type="entry name" value="GSIII_N"/>
    <property type="match status" value="1"/>
</dbReference>
<dbReference type="InterPro" id="IPR008147">
    <property type="entry name" value="Gln_synt_N"/>
</dbReference>
<dbReference type="InterPro" id="IPR014746">
    <property type="entry name" value="Gln_synth/guanido_kin_cat_dom"/>
</dbReference>
<dbReference type="InterPro" id="IPR027303">
    <property type="entry name" value="Gln_synth_gly_rich_site"/>
</dbReference>
<keyword evidence="6" id="KW-1185">Reference proteome</keyword>
<evidence type="ECO:0000259" key="3">
    <source>
        <dbReference type="PROSITE" id="PS51986"/>
    </source>
</evidence>
<dbReference type="KEGG" id="ftj:FTUN_0174"/>
<dbReference type="InterPro" id="IPR040577">
    <property type="entry name" value="Gln-synt_C"/>
</dbReference>
<feature type="domain" description="GS catalytic" evidence="4">
    <location>
        <begin position="186"/>
        <end position="620"/>
    </location>
</feature>
<dbReference type="AlphaFoldDB" id="A0A6M5YF94"/>
<dbReference type="PROSITE" id="PS51986">
    <property type="entry name" value="GS_BETA_GRASP"/>
    <property type="match status" value="1"/>
</dbReference>
<dbReference type="PROSITE" id="PS51987">
    <property type="entry name" value="GS_CATALYTIC"/>
    <property type="match status" value="1"/>
</dbReference>
<evidence type="ECO:0000313" key="6">
    <source>
        <dbReference type="Proteomes" id="UP000503447"/>
    </source>
</evidence>
<dbReference type="PANTHER" id="PTHR42974:SF1">
    <property type="entry name" value="TYPE-3 GLUTAMINE SYNTHETASE"/>
    <property type="match status" value="1"/>
</dbReference>
<proteinExistence type="inferred from homology"/>
<dbReference type="PANTHER" id="PTHR42974">
    <property type="entry name" value="GLUTAMINE SYNTHETASE"/>
    <property type="match status" value="1"/>
</dbReference>
<evidence type="ECO:0000313" key="5">
    <source>
        <dbReference type="EMBL" id="QJW92677.1"/>
    </source>
</evidence>
<comment type="similarity">
    <text evidence="1 2">Belongs to the glutamine synthetase family.</text>
</comment>
<dbReference type="SUPFAM" id="SSF55931">
    <property type="entry name" value="Glutamine synthetase/guanido kinase"/>
    <property type="match status" value="1"/>
</dbReference>
<dbReference type="InterPro" id="IPR052725">
    <property type="entry name" value="GS_Type-3"/>
</dbReference>
<reference evidence="6" key="1">
    <citation type="submission" date="2020-05" db="EMBL/GenBank/DDBJ databases">
        <title>Frigoriglobus tundricola gen. nov., sp. nov., a psychrotolerant cellulolytic planctomycete of the family Gemmataceae with two divergent copies of 16S rRNA gene.</title>
        <authorList>
            <person name="Kulichevskaya I.S."/>
            <person name="Ivanova A.A."/>
            <person name="Naumoff D.G."/>
            <person name="Beletsky A.V."/>
            <person name="Rijpstra W.I.C."/>
            <person name="Sinninghe Damste J.S."/>
            <person name="Mardanov A.V."/>
            <person name="Ravin N.V."/>
            <person name="Dedysh S.N."/>
        </authorList>
    </citation>
    <scope>NUCLEOTIDE SEQUENCE [LARGE SCALE GENOMIC DNA]</scope>
    <source>
        <strain evidence="6">PL17</strain>
    </source>
</reference>
<dbReference type="Pfam" id="PF18318">
    <property type="entry name" value="Gln-synt_C-ter"/>
    <property type="match status" value="1"/>
</dbReference>
<dbReference type="GO" id="GO:0006542">
    <property type="term" value="P:glutamine biosynthetic process"/>
    <property type="evidence" value="ECO:0007669"/>
    <property type="project" value="InterPro"/>
</dbReference>
<evidence type="ECO:0000256" key="2">
    <source>
        <dbReference type="RuleBase" id="RU000384"/>
    </source>
</evidence>
<feature type="domain" description="GS beta-grasp" evidence="3">
    <location>
        <begin position="88"/>
        <end position="181"/>
    </location>
</feature>
<dbReference type="GO" id="GO:0004356">
    <property type="term" value="F:glutamine synthetase activity"/>
    <property type="evidence" value="ECO:0007669"/>
    <property type="project" value="UniProtKB-EC"/>
</dbReference>
<dbReference type="Pfam" id="PF00120">
    <property type="entry name" value="Gln-synt_C"/>
    <property type="match status" value="1"/>
</dbReference>
<dbReference type="Gene3D" id="1.20.120.1560">
    <property type="match status" value="1"/>
</dbReference>
<evidence type="ECO:0000259" key="4">
    <source>
        <dbReference type="PROSITE" id="PS51987"/>
    </source>
</evidence>
<evidence type="ECO:0000256" key="1">
    <source>
        <dbReference type="PROSITE-ProRule" id="PRU01330"/>
    </source>
</evidence>
<keyword evidence="5" id="KW-0436">Ligase</keyword>
<dbReference type="EC" id="6.3.1.2" evidence="5"/>
<sequence>MPNPRQAALQAIATTEYDLNQIDFRSEHLKELFGVLVFSEEVQKARLPKPVFKALQKTIKLGAQLTDPAVADAVASAMKDWAIEHGATHFTHLFQPMTGLTAEKHDSFLSPTGTGAAVAEFSGKELVKGEPDASSFPSGGIRATFEARGYTGWDPTSPAYIRESPNGATLVIPTVFVSWTGEALDKKTPLLRSMEALSAQAIRILRLFDNHDAVKVFATVGPEQEYFLIDKNFLYARPDLLNCGRTLFGAKPPKGQELEDQYFGTIPERVLACMSECEAEMFKLGIPVKTRHNEVAPSQYEIAPIFEDANLATDHNQLTMDVMRRTAEKYGLVCLLHEKPFAGINGSGKHNNWSMSTDTGENLLNPGDTPHDNAQFLVFCVAVIRAVAKYPELLRVTVASAGNDHRLGANEAPPAIMSIFLGDQLQDIMDQLEKGKPEKTLPGGFMEVGASVLPKLPRDAGDRNRTSPFAFTGNKFEFRAVGSSFSIAGPNTVLNTIVAESLDFIATNLEAAVKKGTPLNKAIQDLLPGILKESKKVVFNGDGYSEEWHKEAERRGLPNLKNTVDALPVIVRKDSLELFTKYKVYSERELQSRYNIFAEKYVKEVSIEAATMINIAKTLILPAALRYQGEVATAVNATKSAGVDAGAQFDHLKGLTKAITDFQTATKELETAVHHKHSGEPYTDAKAIRDTVLPKMVELRTLGDALETIVADDLWPLPTYREMLFIK</sequence>
<organism evidence="5 6">
    <name type="scientific">Frigoriglobus tundricola</name>
    <dbReference type="NCBI Taxonomy" id="2774151"/>
    <lineage>
        <taxon>Bacteria</taxon>
        <taxon>Pseudomonadati</taxon>
        <taxon>Planctomycetota</taxon>
        <taxon>Planctomycetia</taxon>
        <taxon>Gemmatales</taxon>
        <taxon>Gemmataceae</taxon>
        <taxon>Frigoriglobus</taxon>
    </lineage>
</organism>
<dbReference type="Proteomes" id="UP000503447">
    <property type="component" value="Chromosome"/>
</dbReference>
<dbReference type="SMART" id="SM01230">
    <property type="entry name" value="Gln-synt_C"/>
    <property type="match status" value="1"/>
</dbReference>
<dbReference type="InterPro" id="IPR022147">
    <property type="entry name" value="GSIII_N"/>
</dbReference>
<dbReference type="Gene3D" id="3.30.590.10">
    <property type="entry name" value="Glutamine synthetase/guanido kinase, catalytic domain"/>
    <property type="match status" value="1"/>
</dbReference>
<protein>
    <submittedName>
        <fullName evidence="5">Glutamine synthetase type III, GlnN</fullName>
        <ecNumber evidence="5">6.3.1.2</ecNumber>
    </submittedName>
</protein>
<dbReference type="PROSITE" id="PS00181">
    <property type="entry name" value="GLNA_ATP"/>
    <property type="match status" value="1"/>
</dbReference>